<dbReference type="Gene3D" id="2.30.42.10">
    <property type="match status" value="2"/>
</dbReference>
<evidence type="ECO:0000259" key="2">
    <source>
        <dbReference type="PROSITE" id="PS50106"/>
    </source>
</evidence>
<dbReference type="OrthoDB" id="6022242at2759"/>
<dbReference type="PROSITE" id="PS50106">
    <property type="entry name" value="PDZ"/>
    <property type="match status" value="2"/>
</dbReference>
<dbReference type="SMART" id="SM00228">
    <property type="entry name" value="PDZ"/>
    <property type="match status" value="2"/>
</dbReference>
<feature type="domain" description="PDZ" evidence="2">
    <location>
        <begin position="319"/>
        <end position="404"/>
    </location>
</feature>
<dbReference type="SUPFAM" id="SSF50156">
    <property type="entry name" value="PDZ domain-like"/>
    <property type="match status" value="2"/>
</dbReference>
<dbReference type="InterPro" id="IPR036034">
    <property type="entry name" value="PDZ_sf"/>
</dbReference>
<feature type="compositionally biased region" description="Basic and acidic residues" evidence="1">
    <location>
        <begin position="196"/>
        <end position="213"/>
    </location>
</feature>
<proteinExistence type="predicted"/>
<evidence type="ECO:0000313" key="4">
    <source>
        <dbReference type="Proteomes" id="UP000499080"/>
    </source>
</evidence>
<protein>
    <submittedName>
        <fullName evidence="3">InaD-like protein</fullName>
    </submittedName>
</protein>
<organism evidence="3 4">
    <name type="scientific">Araneus ventricosus</name>
    <name type="common">Orbweaver spider</name>
    <name type="synonym">Epeira ventricosa</name>
    <dbReference type="NCBI Taxonomy" id="182803"/>
    <lineage>
        <taxon>Eukaryota</taxon>
        <taxon>Metazoa</taxon>
        <taxon>Ecdysozoa</taxon>
        <taxon>Arthropoda</taxon>
        <taxon>Chelicerata</taxon>
        <taxon>Arachnida</taxon>
        <taxon>Araneae</taxon>
        <taxon>Araneomorphae</taxon>
        <taxon>Entelegynae</taxon>
        <taxon>Araneoidea</taxon>
        <taxon>Araneidae</taxon>
        <taxon>Araneus</taxon>
    </lineage>
</organism>
<evidence type="ECO:0000313" key="3">
    <source>
        <dbReference type="EMBL" id="GBN55069.1"/>
    </source>
</evidence>
<evidence type="ECO:0000256" key="1">
    <source>
        <dbReference type="SAM" id="MobiDB-lite"/>
    </source>
</evidence>
<gene>
    <name evidence="3" type="primary">PATJ_0</name>
    <name evidence="3" type="ORF">AVEN_191582_1</name>
</gene>
<feature type="region of interest" description="Disordered" evidence="1">
    <location>
        <begin position="131"/>
        <end position="216"/>
    </location>
</feature>
<feature type="compositionally biased region" description="Acidic residues" evidence="1">
    <location>
        <begin position="160"/>
        <end position="171"/>
    </location>
</feature>
<accession>A0A4Y2PV25</accession>
<dbReference type="CDD" id="cd06671">
    <property type="entry name" value="PDZ7_MUPP1-PD6_PATJ-like"/>
    <property type="match status" value="1"/>
</dbReference>
<dbReference type="PANTHER" id="PTHR19964:SF93">
    <property type="entry name" value="INACTIVATION-NO-AFTER-POTENTIAL D PROTEIN"/>
    <property type="match status" value="1"/>
</dbReference>
<feature type="region of interest" description="Disordered" evidence="1">
    <location>
        <begin position="415"/>
        <end position="434"/>
    </location>
</feature>
<feature type="domain" description="PDZ" evidence="2">
    <location>
        <begin position="52"/>
        <end position="104"/>
    </location>
</feature>
<dbReference type="Proteomes" id="UP000499080">
    <property type="component" value="Unassembled WGS sequence"/>
</dbReference>
<reference evidence="3 4" key="1">
    <citation type="journal article" date="2019" name="Sci. Rep.">
        <title>Orb-weaving spider Araneus ventricosus genome elucidates the spidroin gene catalogue.</title>
        <authorList>
            <person name="Kono N."/>
            <person name="Nakamura H."/>
            <person name="Ohtoshi R."/>
            <person name="Moran D.A.P."/>
            <person name="Shinohara A."/>
            <person name="Yoshida Y."/>
            <person name="Fujiwara M."/>
            <person name="Mori M."/>
            <person name="Tomita M."/>
            <person name="Arakawa K."/>
        </authorList>
    </citation>
    <scope>NUCLEOTIDE SEQUENCE [LARGE SCALE GENOMIC DNA]</scope>
</reference>
<dbReference type="AlphaFoldDB" id="A0A4Y2PV25"/>
<dbReference type="EMBL" id="BGPR01012211">
    <property type="protein sequence ID" value="GBN55069.1"/>
    <property type="molecule type" value="Genomic_DNA"/>
</dbReference>
<dbReference type="InterPro" id="IPR051342">
    <property type="entry name" value="PDZ_scaffold"/>
</dbReference>
<name>A0A4Y2PV25_ARAVE</name>
<feature type="compositionally biased region" description="Polar residues" evidence="1">
    <location>
        <begin position="186"/>
        <end position="195"/>
    </location>
</feature>
<dbReference type="PANTHER" id="PTHR19964">
    <property type="entry name" value="MULTIPLE PDZ DOMAIN PROTEIN"/>
    <property type="match status" value="1"/>
</dbReference>
<dbReference type="Pfam" id="PF00595">
    <property type="entry name" value="PDZ"/>
    <property type="match status" value="2"/>
</dbReference>
<sequence>MEEEVEELVENDDRDMPNEELNDLVSLFDSEGSDREEDKVPLAYKKKFVQFRTTNGMWSPKSLSVNIVETVGVVVTSVTPGSACDRDGRLKGGDILVSINGCPLLVSEPRVVGDVLRNVDKSAADVLVQYIPEDPSDPSTSETFTSLPSSSLRGPSMKSDEEEDDYYDVSETEPRALPQSYPPTLVSKTPGSPLQRSEKSSPEPEKPLPEPEKTVPVAVPPVESKLSLIQLPPKPAITAPKPTVATVSAFPTGSSVKLLDVGSMVSKVKPTVPFKPARTSLSPKDAFPARAKSKATTIESMLSETNSSSIARQWGPQRTVELNRDPVKGLGISIISGKLDIMQGGIFIKNVLPDSPAGWNGTLKRGDRILEVSGVDIRNAGHAKAVDVIKNAPNPVKFIIQSLVPLPKKPEREGLPVASVPSMPPPPLEVTAPDDLPKLVDAKLPPYKMPKVSMRYRRKCYGREFHV</sequence>
<feature type="compositionally biased region" description="Polar residues" evidence="1">
    <location>
        <begin position="137"/>
        <end position="153"/>
    </location>
</feature>
<dbReference type="InterPro" id="IPR001478">
    <property type="entry name" value="PDZ"/>
</dbReference>
<keyword evidence="4" id="KW-1185">Reference proteome</keyword>
<comment type="caution">
    <text evidence="3">The sequence shown here is derived from an EMBL/GenBank/DDBJ whole genome shotgun (WGS) entry which is preliminary data.</text>
</comment>